<feature type="transmembrane region" description="Helical" evidence="12">
    <location>
        <begin position="193"/>
        <end position="215"/>
    </location>
</feature>
<dbReference type="Proteomes" id="UP000318093">
    <property type="component" value="Unassembled WGS sequence"/>
</dbReference>
<name>A0A537JH42_9BACT</name>
<evidence type="ECO:0000256" key="6">
    <source>
        <dbReference type="ARBA" id="ARBA00022692"/>
    </source>
</evidence>
<evidence type="ECO:0000256" key="11">
    <source>
        <dbReference type="SAM" id="MobiDB-lite"/>
    </source>
</evidence>
<dbReference type="Pfam" id="PF02687">
    <property type="entry name" value="FtsX"/>
    <property type="match status" value="1"/>
</dbReference>
<evidence type="ECO:0000256" key="7">
    <source>
        <dbReference type="ARBA" id="ARBA00022989"/>
    </source>
</evidence>
<dbReference type="PANTHER" id="PTHR47755:SF1">
    <property type="entry name" value="CELL DIVISION PROTEIN FTSX"/>
    <property type="match status" value="1"/>
</dbReference>
<keyword evidence="7 12" id="KW-1133">Transmembrane helix</keyword>
<evidence type="ECO:0000313" key="16">
    <source>
        <dbReference type="Proteomes" id="UP000318093"/>
    </source>
</evidence>
<dbReference type="Pfam" id="PF18075">
    <property type="entry name" value="FtsX_ECD"/>
    <property type="match status" value="1"/>
</dbReference>
<dbReference type="Gene3D" id="3.30.70.3040">
    <property type="match status" value="1"/>
</dbReference>
<dbReference type="InterPro" id="IPR003838">
    <property type="entry name" value="ABC3_permease_C"/>
</dbReference>
<dbReference type="InterPro" id="IPR040690">
    <property type="entry name" value="FtsX_ECD"/>
</dbReference>
<dbReference type="AlphaFoldDB" id="A0A537JH42"/>
<keyword evidence="4 10" id="KW-1003">Cell membrane</keyword>
<reference evidence="15 16" key="1">
    <citation type="journal article" date="2019" name="Nat. Microbiol.">
        <title>Mediterranean grassland soil C-N compound turnover is dependent on rainfall and depth, and is mediated by genomically divergent microorganisms.</title>
        <authorList>
            <person name="Diamond S."/>
            <person name="Andeer P.F."/>
            <person name="Li Z."/>
            <person name="Crits-Christoph A."/>
            <person name="Burstein D."/>
            <person name="Anantharaman K."/>
            <person name="Lane K.R."/>
            <person name="Thomas B.C."/>
            <person name="Pan C."/>
            <person name="Northen T.R."/>
            <person name="Banfield J.F."/>
        </authorList>
    </citation>
    <scope>NUCLEOTIDE SEQUENCE [LARGE SCALE GENOMIC DNA]</scope>
    <source>
        <strain evidence="15">NP_6</strain>
    </source>
</reference>
<evidence type="ECO:0000256" key="10">
    <source>
        <dbReference type="PIRNR" id="PIRNR003097"/>
    </source>
</evidence>
<evidence type="ECO:0000256" key="12">
    <source>
        <dbReference type="SAM" id="Phobius"/>
    </source>
</evidence>
<evidence type="ECO:0000256" key="2">
    <source>
        <dbReference type="ARBA" id="ARBA00007379"/>
    </source>
</evidence>
<evidence type="ECO:0000256" key="1">
    <source>
        <dbReference type="ARBA" id="ARBA00004651"/>
    </source>
</evidence>
<dbReference type="NCBIfam" id="NF038347">
    <property type="entry name" value="FtsX_Gpos"/>
    <property type="match status" value="1"/>
</dbReference>
<feature type="transmembrane region" description="Helical" evidence="12">
    <location>
        <begin position="48"/>
        <end position="71"/>
    </location>
</feature>
<feature type="transmembrane region" description="Helical" evidence="12">
    <location>
        <begin position="251"/>
        <end position="270"/>
    </location>
</feature>
<comment type="similarity">
    <text evidence="2 10">Belongs to the ABC-4 integral membrane protein family. FtsX subfamily.</text>
</comment>
<protein>
    <recommendedName>
        <fullName evidence="3 10">Cell division protein FtsX</fullName>
    </recommendedName>
</protein>
<feature type="domain" description="ABC3 transporter permease C-terminal" evidence="13">
    <location>
        <begin position="198"/>
        <end position="315"/>
    </location>
</feature>
<gene>
    <name evidence="15" type="ORF">E6H03_05570</name>
</gene>
<accession>A0A537JH42</accession>
<feature type="region of interest" description="Disordered" evidence="11">
    <location>
        <begin position="1"/>
        <end position="22"/>
    </location>
</feature>
<evidence type="ECO:0000259" key="14">
    <source>
        <dbReference type="Pfam" id="PF18075"/>
    </source>
</evidence>
<evidence type="ECO:0000256" key="8">
    <source>
        <dbReference type="ARBA" id="ARBA00023136"/>
    </source>
</evidence>
<evidence type="ECO:0000256" key="9">
    <source>
        <dbReference type="ARBA" id="ARBA00023306"/>
    </source>
</evidence>
<feature type="transmembrane region" description="Helical" evidence="12">
    <location>
        <begin position="290"/>
        <end position="311"/>
    </location>
</feature>
<feature type="transmembrane region" description="Helical" evidence="12">
    <location>
        <begin position="227"/>
        <end position="244"/>
    </location>
</feature>
<proteinExistence type="inferred from homology"/>
<comment type="subcellular location">
    <subcellularLocation>
        <location evidence="1">Cell membrane</location>
        <topology evidence="1">Multi-pass membrane protein</topology>
    </subcellularLocation>
</comment>
<feature type="domain" description="FtsX extracellular" evidence="14">
    <location>
        <begin position="83"/>
        <end position="172"/>
    </location>
</feature>
<keyword evidence="8 10" id="KW-0472">Membrane</keyword>
<keyword evidence="5 10" id="KW-0132">Cell division</keyword>
<feature type="compositionally biased region" description="Low complexity" evidence="11">
    <location>
        <begin position="1"/>
        <end position="18"/>
    </location>
</feature>
<evidence type="ECO:0000256" key="3">
    <source>
        <dbReference type="ARBA" id="ARBA00021907"/>
    </source>
</evidence>
<dbReference type="GO" id="GO:0005886">
    <property type="term" value="C:plasma membrane"/>
    <property type="evidence" value="ECO:0007669"/>
    <property type="project" value="UniProtKB-SubCell"/>
</dbReference>
<dbReference type="PANTHER" id="PTHR47755">
    <property type="entry name" value="CELL DIVISION PROTEIN FTSX"/>
    <property type="match status" value="1"/>
</dbReference>
<evidence type="ECO:0000313" key="15">
    <source>
        <dbReference type="EMBL" id="TMI82426.1"/>
    </source>
</evidence>
<evidence type="ECO:0000259" key="13">
    <source>
        <dbReference type="Pfam" id="PF02687"/>
    </source>
</evidence>
<keyword evidence="6 12" id="KW-0812">Transmembrane</keyword>
<organism evidence="15 16">
    <name type="scientific">Candidatus Segetimicrobium genomatis</name>
    <dbReference type="NCBI Taxonomy" id="2569760"/>
    <lineage>
        <taxon>Bacteria</taxon>
        <taxon>Bacillati</taxon>
        <taxon>Candidatus Sysuimicrobiota</taxon>
        <taxon>Candidatus Sysuimicrobiia</taxon>
        <taxon>Candidatus Sysuimicrobiales</taxon>
        <taxon>Candidatus Segetimicrobiaceae</taxon>
        <taxon>Candidatus Segetimicrobium</taxon>
    </lineage>
</organism>
<dbReference type="PIRSF" id="PIRSF003097">
    <property type="entry name" value="FtsX"/>
    <property type="match status" value="1"/>
</dbReference>
<sequence>MRAAAEPGPPAQAAAGSPVRRRAARRRGPSYFVREGVAGFWRSGLMSVAAVTITMVTLVALGVALVVAGVLDQLTRSVERRAEVAVYLSDSVRAGDLAVLRARLLRLPGVTGLTYVSKDEALSDFQQTLGGKVDLGELLSRNPLPASFRVAVDGPDRLRDVAGAASTLPHVEHASYGAETADRMLRLTRAVRLGGAAAGGLLALAAVIIVLNTIRLTVFARRAEIEVMRLVGATAWFIRWPFVVEGALTGAAGALAALVLVAGAYTWLAWGARLSLPFLPLPSPQQVALMLAWKLMLWGVLIGIGGSLLAVRRYLSL</sequence>
<dbReference type="GO" id="GO:0051301">
    <property type="term" value="P:cell division"/>
    <property type="evidence" value="ECO:0007669"/>
    <property type="project" value="UniProtKB-KW"/>
</dbReference>
<comment type="caution">
    <text evidence="15">The sequence shown here is derived from an EMBL/GenBank/DDBJ whole genome shotgun (WGS) entry which is preliminary data.</text>
</comment>
<evidence type="ECO:0000256" key="4">
    <source>
        <dbReference type="ARBA" id="ARBA00022475"/>
    </source>
</evidence>
<keyword evidence="9 10" id="KW-0131">Cell cycle</keyword>
<dbReference type="InterPro" id="IPR004513">
    <property type="entry name" value="FtsX"/>
</dbReference>
<evidence type="ECO:0000256" key="5">
    <source>
        <dbReference type="ARBA" id="ARBA00022618"/>
    </source>
</evidence>
<dbReference type="InterPro" id="IPR058204">
    <property type="entry name" value="FtsX_firmicutes-type"/>
</dbReference>
<dbReference type="EMBL" id="VBAN01000163">
    <property type="protein sequence ID" value="TMI82426.1"/>
    <property type="molecule type" value="Genomic_DNA"/>
</dbReference>